<protein>
    <submittedName>
        <fullName evidence="2">Uncharacterized protein</fullName>
    </submittedName>
</protein>
<evidence type="ECO:0000313" key="3">
    <source>
        <dbReference type="Proteomes" id="UP000748531"/>
    </source>
</evidence>
<proteinExistence type="predicted"/>
<dbReference type="InterPro" id="IPR052613">
    <property type="entry name" value="LicD_transferase"/>
</dbReference>
<organism evidence="2 3">
    <name type="scientific">Paragonimus heterotremus</name>
    <dbReference type="NCBI Taxonomy" id="100268"/>
    <lineage>
        <taxon>Eukaryota</taxon>
        <taxon>Metazoa</taxon>
        <taxon>Spiralia</taxon>
        <taxon>Lophotrochozoa</taxon>
        <taxon>Platyhelminthes</taxon>
        <taxon>Trematoda</taxon>
        <taxon>Digenea</taxon>
        <taxon>Plagiorchiida</taxon>
        <taxon>Troglotremata</taxon>
        <taxon>Troglotrematidae</taxon>
        <taxon>Paragonimus</taxon>
    </lineage>
</organism>
<reference evidence="2" key="1">
    <citation type="submission" date="2019-05" db="EMBL/GenBank/DDBJ databases">
        <title>Annotation for the trematode Paragonimus heterotremus.</title>
        <authorList>
            <person name="Choi Y.-J."/>
        </authorList>
    </citation>
    <scope>NUCLEOTIDE SEQUENCE</scope>
    <source>
        <strain evidence="2">LC</strain>
    </source>
</reference>
<keyword evidence="1" id="KW-0812">Transmembrane</keyword>
<keyword evidence="1" id="KW-0472">Membrane</keyword>
<dbReference type="Proteomes" id="UP000748531">
    <property type="component" value="Unassembled WGS sequence"/>
</dbReference>
<keyword evidence="1" id="KW-1133">Transmembrane helix</keyword>
<feature type="transmembrane region" description="Helical" evidence="1">
    <location>
        <begin position="12"/>
        <end position="33"/>
    </location>
</feature>
<gene>
    <name evidence="2" type="ORF">PHET_09225</name>
</gene>
<sequence>MRQYVRVLCGPRVGQICFWKLFLIVVLTTIFLYSKLREYSITLSVGCRPLVDETVRAKLLDVQRQLYKAFRVARSGSTRILLQQAIIQLAELDHQTDTLLSHPYTATFLQSNAADELPETCPEYWDDPQLDKVYFENVYKVQPCQRIPLDQLVELLLFAETCAQANYLIERVRKVYPTVFIRLALGDTVDRADSCGNWHLVDLFSQVNDEASTWRKLAEPGRTKYVLVGRNMADMTHYTDLDRMLRVMNNLSVDVVGGAVRLEPEGRWYSGCYQSTVRNFTIRLHPGHDVSAQSCAYCDYIASPFLVRRDVFQQGMSNSSMSGLIPFVQFFLGGLHNIDSNRALTTVACVDVLFHVAGAASSRGQGLAETPKSIWLPLARKWSINRIMLPGQVDHRWTCKEAGINCAHFKRAGLITPGCCLEELANCVKGFLTLAAEHNVSAFLVSGTNLGAVKTYGGFLPWERDADICWDGYKHAVVSGPIKTALHERYQCELGPIKLETKYGLDIESCSKITNNSCVYFPLHSANWRIELYGEPILVSERLWGLKQPTSIAINGIWATTVPNPGLALRHQYGDNILGHIQHWMDLGYSTGWSPYTHVEVAPFPPCPKDAIRHACLSGNYLPQGNIQFQDFSL</sequence>
<dbReference type="AlphaFoldDB" id="A0A8J4STM9"/>
<keyword evidence="3" id="KW-1185">Reference proteome</keyword>
<accession>A0A8J4STM9</accession>
<dbReference type="PANTHER" id="PTHR13627">
    <property type="entry name" value="FUKUTIN RELATED PROTEIN"/>
    <property type="match status" value="1"/>
</dbReference>
<dbReference type="EMBL" id="LUCH01005828">
    <property type="protein sequence ID" value="KAF5397751.1"/>
    <property type="molecule type" value="Genomic_DNA"/>
</dbReference>
<evidence type="ECO:0000313" key="2">
    <source>
        <dbReference type="EMBL" id="KAF5397751.1"/>
    </source>
</evidence>
<name>A0A8J4STM9_9TREM</name>
<comment type="caution">
    <text evidence="2">The sequence shown here is derived from an EMBL/GenBank/DDBJ whole genome shotgun (WGS) entry which is preliminary data.</text>
</comment>
<evidence type="ECO:0000256" key="1">
    <source>
        <dbReference type="SAM" id="Phobius"/>
    </source>
</evidence>
<dbReference type="PANTHER" id="PTHR13627:SF34">
    <property type="entry name" value="RIBITOL-5-PHOSPHATE TRANSFERASE"/>
    <property type="match status" value="1"/>
</dbReference>
<dbReference type="OrthoDB" id="6358690at2759"/>